<reference evidence="2 4" key="2">
    <citation type="journal article" date="2014" name="BMC Genomics">
        <title>An improved genome release (version Mt4.0) for the model legume Medicago truncatula.</title>
        <authorList>
            <person name="Tang H."/>
            <person name="Krishnakumar V."/>
            <person name="Bidwell S."/>
            <person name="Rosen B."/>
            <person name="Chan A."/>
            <person name="Zhou S."/>
            <person name="Gentzbittel L."/>
            <person name="Childs K.L."/>
            <person name="Yandell M."/>
            <person name="Gundlach H."/>
            <person name="Mayer K.F."/>
            <person name="Schwartz D.C."/>
            <person name="Town C.D."/>
        </authorList>
    </citation>
    <scope>GENOME REANNOTATION</scope>
    <source>
        <strain evidence="2">A17</strain>
        <strain evidence="3 4">cv. Jemalong A17</strain>
    </source>
</reference>
<evidence type="ECO:0000256" key="1">
    <source>
        <dbReference type="SAM" id="SignalP"/>
    </source>
</evidence>
<gene>
    <name evidence="2" type="ordered locus">MTR_6g022530</name>
</gene>
<proteinExistence type="predicted"/>
<accession>A0A072U6Y4</accession>
<evidence type="ECO:0000313" key="4">
    <source>
        <dbReference type="Proteomes" id="UP000002051"/>
    </source>
</evidence>
<evidence type="ECO:0000313" key="3">
    <source>
        <dbReference type="EnsemblPlants" id="KEH25412"/>
    </source>
</evidence>
<evidence type="ECO:0000313" key="2">
    <source>
        <dbReference type="EMBL" id="KEH25412.1"/>
    </source>
</evidence>
<reference evidence="2 4" key="1">
    <citation type="journal article" date="2011" name="Nature">
        <title>The Medicago genome provides insight into the evolution of rhizobial symbioses.</title>
        <authorList>
            <person name="Young N.D."/>
            <person name="Debelle F."/>
            <person name="Oldroyd G.E."/>
            <person name="Geurts R."/>
            <person name="Cannon S.B."/>
            <person name="Udvardi M.K."/>
            <person name="Benedito V.A."/>
            <person name="Mayer K.F."/>
            <person name="Gouzy J."/>
            <person name="Schoof H."/>
            <person name="Van de Peer Y."/>
            <person name="Proost S."/>
            <person name="Cook D.R."/>
            <person name="Meyers B.C."/>
            <person name="Spannagl M."/>
            <person name="Cheung F."/>
            <person name="De Mita S."/>
            <person name="Krishnakumar V."/>
            <person name="Gundlach H."/>
            <person name="Zhou S."/>
            <person name="Mudge J."/>
            <person name="Bharti A.K."/>
            <person name="Murray J.D."/>
            <person name="Naoumkina M.A."/>
            <person name="Rosen B."/>
            <person name="Silverstein K.A."/>
            <person name="Tang H."/>
            <person name="Rombauts S."/>
            <person name="Zhao P.X."/>
            <person name="Zhou P."/>
            <person name="Barbe V."/>
            <person name="Bardou P."/>
            <person name="Bechner M."/>
            <person name="Bellec A."/>
            <person name="Berger A."/>
            <person name="Berges H."/>
            <person name="Bidwell S."/>
            <person name="Bisseling T."/>
            <person name="Choisne N."/>
            <person name="Couloux A."/>
            <person name="Denny R."/>
            <person name="Deshpande S."/>
            <person name="Dai X."/>
            <person name="Doyle J.J."/>
            <person name="Dudez A.M."/>
            <person name="Farmer A.D."/>
            <person name="Fouteau S."/>
            <person name="Franken C."/>
            <person name="Gibelin C."/>
            <person name="Gish J."/>
            <person name="Goldstein S."/>
            <person name="Gonzalez A.J."/>
            <person name="Green P.J."/>
            <person name="Hallab A."/>
            <person name="Hartog M."/>
            <person name="Hua A."/>
            <person name="Humphray S.J."/>
            <person name="Jeong D.H."/>
            <person name="Jing Y."/>
            <person name="Jocker A."/>
            <person name="Kenton S.M."/>
            <person name="Kim D.J."/>
            <person name="Klee K."/>
            <person name="Lai H."/>
            <person name="Lang C."/>
            <person name="Lin S."/>
            <person name="Macmil S.L."/>
            <person name="Magdelenat G."/>
            <person name="Matthews L."/>
            <person name="McCorrison J."/>
            <person name="Monaghan E.L."/>
            <person name="Mun J.H."/>
            <person name="Najar F.Z."/>
            <person name="Nicholson C."/>
            <person name="Noirot C."/>
            <person name="O'Bleness M."/>
            <person name="Paule C.R."/>
            <person name="Poulain J."/>
            <person name="Prion F."/>
            <person name="Qin B."/>
            <person name="Qu C."/>
            <person name="Retzel E.F."/>
            <person name="Riddle C."/>
            <person name="Sallet E."/>
            <person name="Samain S."/>
            <person name="Samson N."/>
            <person name="Sanders I."/>
            <person name="Saurat O."/>
            <person name="Scarpelli C."/>
            <person name="Schiex T."/>
            <person name="Segurens B."/>
            <person name="Severin A.J."/>
            <person name="Sherrier D.J."/>
            <person name="Shi R."/>
            <person name="Sims S."/>
            <person name="Singer S.R."/>
            <person name="Sinharoy S."/>
            <person name="Sterck L."/>
            <person name="Viollet A."/>
            <person name="Wang B.B."/>
            <person name="Wang K."/>
            <person name="Wang M."/>
            <person name="Wang X."/>
            <person name="Warfsmann J."/>
            <person name="Weissenbach J."/>
            <person name="White D.D."/>
            <person name="White J.D."/>
            <person name="Wiley G.B."/>
            <person name="Wincker P."/>
            <person name="Xing Y."/>
            <person name="Yang L."/>
            <person name="Yao Z."/>
            <person name="Ying F."/>
            <person name="Zhai J."/>
            <person name="Zhou L."/>
            <person name="Zuber A."/>
            <person name="Denarie J."/>
            <person name="Dixon R.A."/>
            <person name="May G.D."/>
            <person name="Schwartz D.C."/>
            <person name="Rogers J."/>
            <person name="Quetier F."/>
            <person name="Town C.D."/>
            <person name="Roe B.A."/>
        </authorList>
    </citation>
    <scope>NUCLEOTIDE SEQUENCE [LARGE SCALE GENOMIC DNA]</scope>
    <source>
        <strain evidence="2">A17</strain>
        <strain evidence="3 4">cv. Jemalong A17</strain>
    </source>
</reference>
<dbReference type="EMBL" id="CM001222">
    <property type="protein sequence ID" value="KEH25412.1"/>
    <property type="molecule type" value="Genomic_DNA"/>
</dbReference>
<name>A0A072U6Y4_MEDTR</name>
<dbReference type="EnsemblPlants" id="KEH25412">
    <property type="protein sequence ID" value="KEH25412"/>
    <property type="gene ID" value="MTR_6g022530"/>
</dbReference>
<protein>
    <submittedName>
        <fullName evidence="2">Defensin-like protein</fullName>
    </submittedName>
</protein>
<dbReference type="HOGENOM" id="CLU_199309_0_0_1"/>
<keyword evidence="4" id="KW-1185">Reference proteome</keyword>
<feature type="chain" id="PRO_5014499342" evidence="1">
    <location>
        <begin position="22"/>
        <end position="80"/>
    </location>
</feature>
<sequence>MERKTLASLCFFLIFLLAARNETPNQHFRGACIGSSRKQECDYGCRRGVGWRGGYCKKQKCVCDCTCIGACINYDHLLHK</sequence>
<feature type="signal peptide" evidence="1">
    <location>
        <begin position="1"/>
        <end position="21"/>
    </location>
</feature>
<dbReference type="AlphaFoldDB" id="A0A072U6Y4"/>
<reference evidence="3" key="3">
    <citation type="submission" date="2015-04" db="UniProtKB">
        <authorList>
            <consortium name="EnsemblPlants"/>
        </authorList>
    </citation>
    <scope>IDENTIFICATION</scope>
    <source>
        <strain evidence="3">cv. Jemalong A17</strain>
    </source>
</reference>
<dbReference type="Proteomes" id="UP000002051">
    <property type="component" value="Chromosome 6"/>
</dbReference>
<keyword evidence="1" id="KW-0732">Signal</keyword>
<organism evidence="2 4">
    <name type="scientific">Medicago truncatula</name>
    <name type="common">Barrel medic</name>
    <name type="synonym">Medicago tribuloides</name>
    <dbReference type="NCBI Taxonomy" id="3880"/>
    <lineage>
        <taxon>Eukaryota</taxon>
        <taxon>Viridiplantae</taxon>
        <taxon>Streptophyta</taxon>
        <taxon>Embryophyta</taxon>
        <taxon>Tracheophyta</taxon>
        <taxon>Spermatophyta</taxon>
        <taxon>Magnoliopsida</taxon>
        <taxon>eudicotyledons</taxon>
        <taxon>Gunneridae</taxon>
        <taxon>Pentapetalae</taxon>
        <taxon>rosids</taxon>
        <taxon>fabids</taxon>
        <taxon>Fabales</taxon>
        <taxon>Fabaceae</taxon>
        <taxon>Papilionoideae</taxon>
        <taxon>50 kb inversion clade</taxon>
        <taxon>NPAAA clade</taxon>
        <taxon>Hologalegina</taxon>
        <taxon>IRL clade</taxon>
        <taxon>Trifolieae</taxon>
        <taxon>Medicago</taxon>
    </lineage>
</organism>